<reference evidence="1" key="1">
    <citation type="submission" date="2021-11" db="EMBL/GenBank/DDBJ databases">
        <title>Fusarium solani-melongenae Genome sequencing and assembly.</title>
        <authorList>
            <person name="Xie S."/>
            <person name="Huang L."/>
            <person name="Zhang X."/>
        </authorList>
    </citation>
    <scope>NUCLEOTIDE SEQUENCE</scope>
    <source>
        <strain evidence="1">CRI 24-3</strain>
    </source>
</reference>
<accession>A0ACD3YZP5</accession>
<protein>
    <submittedName>
        <fullName evidence="1">Uncharacterized protein</fullName>
    </submittedName>
</protein>
<sequence>MALVISPSSRKGQRDQVHLSVRTHCDACGFYLLVGEPFLCIECPATGQPRVYGLFRLPLHCPLGQTFHSLRLCRQPFCDACNEAPDVATIHTECFNLFMQKCTATDKLERLACFATWREPWHAGPSLGLRPRLDIKRAMHLAADLCDMQRLGSLPLEIAEMIQRLSESAVFWRYASVMELVDRASTTWNTEKQALSSYDIAQIDSWERGLSPILIRSPRYSTPNAIIRIKIDSCGISSIERLLEAPSPSNSRSDSLAYIVEAEHSLRNTTVNFKFGLCRLAPLPGLNLLHIWDKPCPQRPVDCVLYSSSQLSKQSWFRQLRTIDPRDCTGVTFFLGSETWAIHVHSSLEPTAEATFHKLSQERQHNVVWVYVPLPAKDCVEAFGIQNEWSNTGTPRQGACYLIRTKLCGDITIGSYQRGETTVLSRTTAYGIALVYDVPEFSPISFLGVTSNSKDQVEFTPNSPVSSLPPFRRPFFSSAPLSGVIRVEIFRDPDTGFCQGILLTYGNGGQRALGQCRVAIDCSRTCTLPTWICIANFQHNPPKRGYRLQVSEVEVTHATEHTHRFQGVQWECFPMKGWLEFWFRRQESQVYHVWGD</sequence>
<evidence type="ECO:0000313" key="1">
    <source>
        <dbReference type="EMBL" id="UPK94101.1"/>
    </source>
</evidence>
<organism evidence="1 2">
    <name type="scientific">Fusarium solani subsp. cucurbitae</name>
    <name type="common">Neocosmosporum cucurbitae</name>
    <dbReference type="NCBI Taxonomy" id="2747967"/>
    <lineage>
        <taxon>Eukaryota</taxon>
        <taxon>Fungi</taxon>
        <taxon>Dikarya</taxon>
        <taxon>Ascomycota</taxon>
        <taxon>Pezizomycotina</taxon>
        <taxon>Sordariomycetes</taxon>
        <taxon>Hypocreomycetidae</taxon>
        <taxon>Hypocreales</taxon>
        <taxon>Nectriaceae</taxon>
        <taxon>Fusarium</taxon>
        <taxon>Fusarium solani species complex</taxon>
    </lineage>
</organism>
<dbReference type="Proteomes" id="UP000830768">
    <property type="component" value="Chromosome 4"/>
</dbReference>
<name>A0ACD3YZP5_FUSSC</name>
<gene>
    <name evidence="1" type="ORF">LCI18_005036</name>
</gene>
<evidence type="ECO:0000313" key="2">
    <source>
        <dbReference type="Proteomes" id="UP000830768"/>
    </source>
</evidence>
<dbReference type="EMBL" id="CP090033">
    <property type="protein sequence ID" value="UPK94101.1"/>
    <property type="molecule type" value="Genomic_DNA"/>
</dbReference>
<proteinExistence type="predicted"/>
<keyword evidence="2" id="KW-1185">Reference proteome</keyword>